<organism evidence="8 9">
    <name type="scientific">Phenylobacterium soli</name>
    <dbReference type="NCBI Taxonomy" id="2170551"/>
    <lineage>
        <taxon>Bacteria</taxon>
        <taxon>Pseudomonadati</taxon>
        <taxon>Pseudomonadota</taxon>
        <taxon>Alphaproteobacteria</taxon>
        <taxon>Caulobacterales</taxon>
        <taxon>Caulobacteraceae</taxon>
        <taxon>Phenylobacterium</taxon>
    </lineage>
</organism>
<keyword evidence="8" id="KW-0449">Lipoprotein</keyword>
<proteinExistence type="inferred from homology"/>
<comment type="similarity">
    <text evidence="1 7">Belongs to the Lgt family.</text>
</comment>
<comment type="function">
    <text evidence="7">Catalyzes the transfer of the diacylglyceryl group from phosphatidylglycerol to the sulfhydryl group of the N-terminal cysteine of a prolipoprotein, the first step in the formation of mature lipoproteins.</text>
</comment>
<dbReference type="UniPathway" id="UPA00664"/>
<accession>A0A328AIF3</accession>
<dbReference type="HAMAP" id="MF_01147">
    <property type="entry name" value="Lgt"/>
    <property type="match status" value="1"/>
</dbReference>
<dbReference type="Proteomes" id="UP000249254">
    <property type="component" value="Unassembled WGS sequence"/>
</dbReference>
<keyword evidence="9" id="KW-1185">Reference proteome</keyword>
<keyword evidence="6 7" id="KW-0472">Membrane</keyword>
<feature type="transmembrane region" description="Helical" evidence="7">
    <location>
        <begin position="101"/>
        <end position="118"/>
    </location>
</feature>
<sequence>MPFPNFDPVLVHIGPIAIRWYALGYVAAILLGWRYAVSMIRNRRLWLNRPPPLTAEKMDDFILWATLGVIVGGRLGHVFFYTPELIWTDPVEILKTWHGGMSFHGGALGVLISGLIFCRVNRIDPLRLGDLVVAVEPIGGFFVRIANFINGELWGRPTHLPWGIVFPGAGPEPRHPSQLYEAALEGLALFLILRWGTHGRKLLNRRGVVLGMFAMGYGLIRISLENVREPDSYMPNFPFGLTMGMMLSAPMVLVGAWLIWRGLKEPLPPALADEEAHLAQDAQDTKTADEPA</sequence>
<comment type="subcellular location">
    <subcellularLocation>
        <location evidence="7">Cell membrane</location>
        <topology evidence="7">Multi-pass membrane protein</topology>
    </subcellularLocation>
</comment>
<comment type="pathway">
    <text evidence="7">Protein modification; lipoprotein biosynthesis (diacylglyceryl transfer).</text>
</comment>
<feature type="transmembrane region" description="Helical" evidence="7">
    <location>
        <begin position="236"/>
        <end position="260"/>
    </location>
</feature>
<gene>
    <name evidence="7" type="primary">lgt</name>
    <name evidence="8" type="ORF">DJ017_07025</name>
</gene>
<dbReference type="PANTHER" id="PTHR30589">
    <property type="entry name" value="PROLIPOPROTEIN DIACYLGLYCERYL TRANSFERASE"/>
    <property type="match status" value="1"/>
</dbReference>
<evidence type="ECO:0000256" key="1">
    <source>
        <dbReference type="ARBA" id="ARBA00007150"/>
    </source>
</evidence>
<dbReference type="Pfam" id="PF01790">
    <property type="entry name" value="LGT"/>
    <property type="match status" value="1"/>
</dbReference>
<dbReference type="AlphaFoldDB" id="A0A328AIF3"/>
<name>A0A328AIF3_9CAUL</name>
<evidence type="ECO:0000313" key="8">
    <source>
        <dbReference type="EMBL" id="RAK54295.1"/>
    </source>
</evidence>
<dbReference type="GO" id="GO:0005886">
    <property type="term" value="C:plasma membrane"/>
    <property type="evidence" value="ECO:0007669"/>
    <property type="project" value="UniProtKB-SubCell"/>
</dbReference>
<evidence type="ECO:0000256" key="7">
    <source>
        <dbReference type="HAMAP-Rule" id="MF_01147"/>
    </source>
</evidence>
<dbReference type="RefSeq" id="WP_111528046.1">
    <property type="nucleotide sequence ID" value="NZ_JBHRSG010000002.1"/>
</dbReference>
<feature type="transmembrane region" description="Helical" evidence="7">
    <location>
        <begin position="61"/>
        <end position="81"/>
    </location>
</feature>
<keyword evidence="2 7" id="KW-1003">Cell membrane</keyword>
<dbReference type="NCBIfam" id="TIGR00544">
    <property type="entry name" value="lgt"/>
    <property type="match status" value="1"/>
</dbReference>
<evidence type="ECO:0000256" key="6">
    <source>
        <dbReference type="ARBA" id="ARBA00023136"/>
    </source>
</evidence>
<dbReference type="InterPro" id="IPR001640">
    <property type="entry name" value="Lgt"/>
</dbReference>
<comment type="catalytic activity">
    <reaction evidence="7">
        <text>L-cysteinyl-[prolipoprotein] + a 1,2-diacyl-sn-glycero-3-phospho-(1'-sn-glycerol) = an S-1,2-diacyl-sn-glyceryl-L-cysteinyl-[prolipoprotein] + sn-glycerol 1-phosphate + H(+)</text>
        <dbReference type="Rhea" id="RHEA:56712"/>
        <dbReference type="Rhea" id="RHEA-COMP:14679"/>
        <dbReference type="Rhea" id="RHEA-COMP:14680"/>
        <dbReference type="ChEBI" id="CHEBI:15378"/>
        <dbReference type="ChEBI" id="CHEBI:29950"/>
        <dbReference type="ChEBI" id="CHEBI:57685"/>
        <dbReference type="ChEBI" id="CHEBI:64716"/>
        <dbReference type="ChEBI" id="CHEBI:140658"/>
        <dbReference type="EC" id="2.5.1.145"/>
    </reaction>
</comment>
<keyword evidence="3 7" id="KW-0808">Transferase</keyword>
<feature type="transmembrane region" description="Helical" evidence="7">
    <location>
        <begin position="207"/>
        <end position="224"/>
    </location>
</feature>
<protein>
    <recommendedName>
        <fullName evidence="7">Phosphatidylglycerol--prolipoprotein diacylglyceryl transferase</fullName>
        <ecNumber evidence="7">2.5.1.145</ecNumber>
    </recommendedName>
</protein>
<evidence type="ECO:0000256" key="2">
    <source>
        <dbReference type="ARBA" id="ARBA00022475"/>
    </source>
</evidence>
<dbReference type="EC" id="2.5.1.145" evidence="7"/>
<dbReference type="OrthoDB" id="871140at2"/>
<dbReference type="GO" id="GO:0008961">
    <property type="term" value="F:phosphatidylglycerol-prolipoprotein diacylglyceryl transferase activity"/>
    <property type="evidence" value="ECO:0007669"/>
    <property type="project" value="UniProtKB-UniRule"/>
</dbReference>
<evidence type="ECO:0000256" key="5">
    <source>
        <dbReference type="ARBA" id="ARBA00022989"/>
    </source>
</evidence>
<comment type="caution">
    <text evidence="8">The sequence shown here is derived from an EMBL/GenBank/DDBJ whole genome shotgun (WGS) entry which is preliminary data.</text>
</comment>
<feature type="transmembrane region" description="Helical" evidence="7">
    <location>
        <begin position="20"/>
        <end position="40"/>
    </location>
</feature>
<evidence type="ECO:0000313" key="9">
    <source>
        <dbReference type="Proteomes" id="UP000249254"/>
    </source>
</evidence>
<keyword evidence="5 7" id="KW-1133">Transmembrane helix</keyword>
<dbReference type="PANTHER" id="PTHR30589:SF0">
    <property type="entry name" value="PHOSPHATIDYLGLYCEROL--PROLIPOPROTEIN DIACYLGLYCERYL TRANSFERASE"/>
    <property type="match status" value="1"/>
</dbReference>
<evidence type="ECO:0000256" key="4">
    <source>
        <dbReference type="ARBA" id="ARBA00022692"/>
    </source>
</evidence>
<evidence type="ECO:0000256" key="3">
    <source>
        <dbReference type="ARBA" id="ARBA00022679"/>
    </source>
</evidence>
<feature type="binding site" evidence="7">
    <location>
        <position position="144"/>
    </location>
    <ligand>
        <name>a 1,2-diacyl-sn-glycero-3-phospho-(1'-sn-glycerol)</name>
        <dbReference type="ChEBI" id="CHEBI:64716"/>
    </ligand>
</feature>
<reference evidence="9" key="1">
    <citation type="submission" date="2018-05" db="EMBL/GenBank/DDBJ databases">
        <authorList>
            <person name="Li X."/>
        </authorList>
    </citation>
    <scope>NUCLEOTIDE SEQUENCE [LARGE SCALE GENOMIC DNA]</scope>
    <source>
        <strain evidence="9">LX32</strain>
    </source>
</reference>
<keyword evidence="4 7" id="KW-0812">Transmembrane</keyword>
<dbReference type="GO" id="GO:0042158">
    <property type="term" value="P:lipoprotein biosynthetic process"/>
    <property type="evidence" value="ECO:0007669"/>
    <property type="project" value="UniProtKB-UniRule"/>
</dbReference>
<dbReference type="EMBL" id="QFYQ01000001">
    <property type="protein sequence ID" value="RAK54295.1"/>
    <property type="molecule type" value="Genomic_DNA"/>
</dbReference>